<evidence type="ECO:0000313" key="2">
    <source>
        <dbReference type="EMBL" id="ACK72145.1"/>
    </source>
</evidence>
<dbReference type="HOGENOM" id="CLU_110622_0_0_3"/>
<dbReference type="InterPro" id="IPR003018">
    <property type="entry name" value="GAF"/>
</dbReference>
<dbReference type="SUPFAM" id="SSF55781">
    <property type="entry name" value="GAF domain-like"/>
    <property type="match status" value="1"/>
</dbReference>
<dbReference type="AlphaFoldDB" id="B7KJ61"/>
<feature type="domain" description="Phytochrome chromophore attachment site" evidence="1">
    <location>
        <begin position="71"/>
        <end position="210"/>
    </location>
</feature>
<dbReference type="KEGG" id="cyc:PCC7424_3764"/>
<sequence length="217" mass="25822">MTWVEVTYILPPEEAREALREYFQQYRQKIYKTHVSHWHLTENEQICFIIRRLSSYPYRQQFIQRLNQNLEEDILVQETVNELRKTLEVDRVVLYYFYRCWKGQVTFEALSKPELSIIGSMGPDECFNEEYASWYETGRIRAINDIENESIAICHRDFLRDLEVRANLVVPLLNRRGLWGLLIAHHCQSPKFWTACDIEAMKTAAVKLEQSLAILKS</sequence>
<dbReference type="SMART" id="SM00065">
    <property type="entry name" value="GAF"/>
    <property type="match status" value="1"/>
</dbReference>
<dbReference type="InterPro" id="IPR029016">
    <property type="entry name" value="GAF-like_dom_sf"/>
</dbReference>
<dbReference type="PROSITE" id="PS50046">
    <property type="entry name" value="PHYTOCHROME_2"/>
    <property type="match status" value="1"/>
</dbReference>
<dbReference type="Gene3D" id="3.30.450.40">
    <property type="match status" value="1"/>
</dbReference>
<evidence type="ECO:0000259" key="1">
    <source>
        <dbReference type="PROSITE" id="PS50046"/>
    </source>
</evidence>
<dbReference type="OrthoDB" id="516850at2"/>
<proteinExistence type="predicted"/>
<keyword evidence="3" id="KW-1185">Reference proteome</keyword>
<accession>B7KJ61</accession>
<dbReference type="STRING" id="65393.PCC7424_3764"/>
<dbReference type="Pfam" id="PF01590">
    <property type="entry name" value="GAF"/>
    <property type="match status" value="1"/>
</dbReference>
<gene>
    <name evidence="2" type="ordered locus">PCC7424_3764</name>
</gene>
<protein>
    <submittedName>
        <fullName evidence="2">Putative GAF sensor protein</fullName>
    </submittedName>
</protein>
<dbReference type="Proteomes" id="UP000002384">
    <property type="component" value="Chromosome"/>
</dbReference>
<reference evidence="3" key="1">
    <citation type="journal article" date="2011" name="MBio">
        <title>Novel metabolic attributes of the genus Cyanothece, comprising a group of unicellular nitrogen-fixing Cyanobacteria.</title>
        <authorList>
            <person name="Bandyopadhyay A."/>
            <person name="Elvitigala T."/>
            <person name="Welsh E."/>
            <person name="Stockel J."/>
            <person name="Liberton M."/>
            <person name="Min H."/>
            <person name="Sherman L.A."/>
            <person name="Pakrasi H.B."/>
        </authorList>
    </citation>
    <scope>NUCLEOTIDE SEQUENCE [LARGE SCALE GENOMIC DNA]</scope>
    <source>
        <strain evidence="3">PCC 7424</strain>
    </source>
</reference>
<dbReference type="EMBL" id="CP001291">
    <property type="protein sequence ID" value="ACK72145.1"/>
    <property type="molecule type" value="Genomic_DNA"/>
</dbReference>
<evidence type="ECO:0000313" key="3">
    <source>
        <dbReference type="Proteomes" id="UP000002384"/>
    </source>
</evidence>
<name>B7KJ61_GLOC7</name>
<dbReference type="InterPro" id="IPR016132">
    <property type="entry name" value="Phyto_chromo_attachment"/>
</dbReference>
<dbReference type="eggNOG" id="COG2203">
    <property type="taxonomic scope" value="Bacteria"/>
</dbReference>
<organism evidence="2 3">
    <name type="scientific">Gloeothece citriformis (strain PCC 7424)</name>
    <name type="common">Cyanothece sp. (strain PCC 7424)</name>
    <dbReference type="NCBI Taxonomy" id="65393"/>
    <lineage>
        <taxon>Bacteria</taxon>
        <taxon>Bacillati</taxon>
        <taxon>Cyanobacteriota</taxon>
        <taxon>Cyanophyceae</taxon>
        <taxon>Oscillatoriophycideae</taxon>
        <taxon>Chroococcales</taxon>
        <taxon>Aphanothecaceae</taxon>
        <taxon>Gloeothece</taxon>
        <taxon>Gloeothece citriformis</taxon>
    </lineage>
</organism>